<evidence type="ECO:0000313" key="2">
    <source>
        <dbReference type="EMBL" id="PLW78127.1"/>
    </source>
</evidence>
<dbReference type="AlphaFoldDB" id="A0A2N5XUJ1"/>
<dbReference type="RefSeq" id="WP_101532838.1">
    <property type="nucleotide sequence ID" value="NZ_PKUQ01000010.1"/>
</dbReference>
<feature type="region of interest" description="Disordered" evidence="1">
    <location>
        <begin position="417"/>
        <end position="447"/>
    </location>
</feature>
<evidence type="ECO:0000313" key="3">
    <source>
        <dbReference type="Proteomes" id="UP000234881"/>
    </source>
</evidence>
<comment type="caution">
    <text evidence="2">The sequence shown here is derived from an EMBL/GenBank/DDBJ whole genome shotgun (WGS) entry which is preliminary data.</text>
</comment>
<accession>A0A2N5XUJ1</accession>
<sequence length="447" mass="51573">MMRLVKRGLMFGNLFEVTSPALVGRYNRALKHLTGRTTRLAEFHIDISGFSPEIGDEFDDLLYLNPDGFNRQFIFLSIEQRKSPLLNAQFSMSRTILKDYISRHEEQLFALTARNAVVGELINSAYSINTPLDLFSIRTIEIEADTIEAHVEASNILTNKITRFMNEPDSWWDDVLIADMIELSKRTGDITSNPIRLEEHALEQKNFYTDHFGGIYLFRDMQEPACIAVDKLDNPEDLPVEYACTLKDRFEIAAFLNINELVEPIVEAQGMQARAVLRQKLDFIVIDVAADKGEDLSNTSRRDLRRLKRKLYQDLPAEYHALEEVLMKNEAGHPPLRLRPDHPAYFYLLRSKNHRDKHLINMLLAQMAPLDFRQLFICHKTAFYSAYRSWSDAKREFVAQFLEDEYAVDKAGAREELFGPEPSMAEAEDAYDDDDWQGPWGPIPADR</sequence>
<organism evidence="2 3">
    <name type="scientific">Cohaesibacter celericrescens</name>
    <dbReference type="NCBI Taxonomy" id="2067669"/>
    <lineage>
        <taxon>Bacteria</taxon>
        <taxon>Pseudomonadati</taxon>
        <taxon>Pseudomonadota</taxon>
        <taxon>Alphaproteobacteria</taxon>
        <taxon>Hyphomicrobiales</taxon>
        <taxon>Cohaesibacteraceae</taxon>
    </lineage>
</organism>
<protein>
    <submittedName>
        <fullName evidence="2">Uncharacterized protein</fullName>
    </submittedName>
</protein>
<name>A0A2N5XUJ1_9HYPH</name>
<evidence type="ECO:0000256" key="1">
    <source>
        <dbReference type="SAM" id="MobiDB-lite"/>
    </source>
</evidence>
<dbReference type="InterPro" id="IPR046578">
    <property type="entry name" value="DUF6638"/>
</dbReference>
<gene>
    <name evidence="2" type="ORF">C0081_05620</name>
</gene>
<dbReference type="EMBL" id="PKUQ01000010">
    <property type="protein sequence ID" value="PLW78127.1"/>
    <property type="molecule type" value="Genomic_DNA"/>
</dbReference>
<keyword evidence="3" id="KW-1185">Reference proteome</keyword>
<dbReference type="OrthoDB" id="8430253at2"/>
<feature type="compositionally biased region" description="Acidic residues" evidence="1">
    <location>
        <begin position="426"/>
        <end position="436"/>
    </location>
</feature>
<dbReference type="Pfam" id="PF20343">
    <property type="entry name" value="DUF6638"/>
    <property type="match status" value="1"/>
</dbReference>
<reference evidence="2 3" key="1">
    <citation type="submission" date="2018-01" db="EMBL/GenBank/DDBJ databases">
        <title>The draft genome sequence of Cohaesibacter sp. H1304.</title>
        <authorList>
            <person name="Wang N.-N."/>
            <person name="Du Z.-J."/>
        </authorList>
    </citation>
    <scope>NUCLEOTIDE SEQUENCE [LARGE SCALE GENOMIC DNA]</scope>
    <source>
        <strain evidence="2 3">H1304</strain>
    </source>
</reference>
<dbReference type="Proteomes" id="UP000234881">
    <property type="component" value="Unassembled WGS sequence"/>
</dbReference>
<proteinExistence type="predicted"/>